<dbReference type="PANTHER" id="PTHR34614:SF2">
    <property type="entry name" value="TRANSPOSASE IS4-LIKE DOMAIN-CONTAINING PROTEIN"/>
    <property type="match status" value="1"/>
</dbReference>
<gene>
    <name evidence="2" type="ORF">AACT_1040</name>
    <name evidence="3" type="ORF">AACT_1147</name>
    <name evidence="4" type="ORF">AACT_1356</name>
    <name evidence="5" type="ORF">AACT_1904</name>
</gene>
<dbReference type="GO" id="GO:0004803">
    <property type="term" value="F:transposase activity"/>
    <property type="evidence" value="ECO:0007669"/>
    <property type="project" value="InterPro"/>
</dbReference>
<evidence type="ECO:0000313" key="2">
    <source>
        <dbReference type="EMBL" id="QKE28232.1"/>
    </source>
</evidence>
<dbReference type="SUPFAM" id="SSF53098">
    <property type="entry name" value="Ribonuclease H-like"/>
    <property type="match status" value="1"/>
</dbReference>
<proteinExistence type="predicted"/>
<dbReference type="AlphaFoldDB" id="A0A6M8EKB4"/>
<sequence length="546" mass="63958">MNLRVRKKKNASGSISVQILDRTNRGYKVVETIGCSFEDLEIEKFYEKALVKINDLSQNLFANKISESNKKILLKELLSSLNTQDFIPIGDELIFGKLFNNIGCNDLFKDINTKNIRNKEDKNFLFKSLVISRLLYPGSKLELINYLSYFKNIDITSDKIYRFLDTLYQDEIKSKIETCVFEYTKNIMKGEIVLTFYDVTTLYFESESEDDLRRIGFSKEGKLARPQIQLGLFTTLQGYPLSFEVYEGNKYEGHTLVDILKKFQEKFVLPNKPIVVADRGMLNNANIAYLEENNYKYILAAKTRSIASDLKEKITNLTFIDDGTIHTLKFNKDISYKEKIDEDTSVSKSINVNQRLVLSYSFKRAKKDKYNRDKALQRLEEKIKTTKNITKKDLKLSYYAKYLNIDDHKCDITFNINNQKIIEDQKLDGIKGFITNDFNLTANEIIEHYNNQYDVERAFRISKTDLKIRPIYHRLETRIKAHILISFVSYAIYKEFERKLKLNDVKFDFSQKFLRKIIEHIIAVKIDDEIIPINPSEIQKQILDII</sequence>
<dbReference type="KEGG" id="paco:AACT_1904"/>
<dbReference type="PANTHER" id="PTHR34614">
    <property type="match status" value="1"/>
</dbReference>
<accession>A0A6M8EKB4</accession>
<dbReference type="InterPro" id="IPR012337">
    <property type="entry name" value="RNaseH-like_sf"/>
</dbReference>
<dbReference type="Proteomes" id="UP000503483">
    <property type="component" value="Chromosome"/>
</dbReference>
<dbReference type="GO" id="GO:0003677">
    <property type="term" value="F:DNA binding"/>
    <property type="evidence" value="ECO:0007669"/>
    <property type="project" value="InterPro"/>
</dbReference>
<dbReference type="EMBL" id="CP042652">
    <property type="protein sequence ID" value="QKE28329.1"/>
    <property type="molecule type" value="Genomic_DNA"/>
</dbReference>
<dbReference type="EMBL" id="CP042652">
    <property type="protein sequence ID" value="QKE29052.1"/>
    <property type="molecule type" value="Genomic_DNA"/>
</dbReference>
<evidence type="ECO:0000313" key="6">
    <source>
        <dbReference type="Proteomes" id="UP000503483"/>
    </source>
</evidence>
<dbReference type="NCBIfam" id="NF033559">
    <property type="entry name" value="transpos_IS1634"/>
    <property type="match status" value="1"/>
</dbReference>
<dbReference type="KEGG" id="paco:AACT_1356"/>
<dbReference type="GO" id="GO:0006313">
    <property type="term" value="P:DNA transposition"/>
    <property type="evidence" value="ECO:0007669"/>
    <property type="project" value="InterPro"/>
</dbReference>
<dbReference type="EMBL" id="CP042652">
    <property type="protein sequence ID" value="QKE28529.1"/>
    <property type="molecule type" value="Genomic_DNA"/>
</dbReference>
<evidence type="ECO:0000259" key="1">
    <source>
        <dbReference type="Pfam" id="PF01609"/>
    </source>
</evidence>
<evidence type="ECO:0000313" key="3">
    <source>
        <dbReference type="EMBL" id="QKE28329.1"/>
    </source>
</evidence>
<keyword evidence="6" id="KW-1185">Reference proteome</keyword>
<feature type="domain" description="Transposase IS4-like" evidence="1">
    <location>
        <begin position="194"/>
        <end position="490"/>
    </location>
</feature>
<evidence type="ECO:0000313" key="5">
    <source>
        <dbReference type="EMBL" id="QKE29052.1"/>
    </source>
</evidence>
<dbReference type="RefSeq" id="WP_172125626.1">
    <property type="nucleotide sequence ID" value="NZ_CP042652.1"/>
</dbReference>
<dbReference type="EMBL" id="CP042652">
    <property type="protein sequence ID" value="QKE28232.1"/>
    <property type="molecule type" value="Genomic_DNA"/>
</dbReference>
<dbReference type="InterPro" id="IPR047654">
    <property type="entry name" value="IS1634_transpos"/>
</dbReference>
<name>A0A6M8EKB4_9BACT</name>
<protein>
    <submittedName>
        <fullName evidence="4">Transposase, IS1634 family</fullName>
    </submittedName>
</protein>
<dbReference type="Pfam" id="PF01609">
    <property type="entry name" value="DDE_Tnp_1"/>
    <property type="match status" value="1"/>
</dbReference>
<reference evidence="4 6" key="1">
    <citation type="submission" date="2019-08" db="EMBL/GenBank/DDBJ databases">
        <title>Complete genome sequence of Arcobacter acticola.</title>
        <authorList>
            <person name="Miller W."/>
        </authorList>
    </citation>
    <scope>NUCLEOTIDE SEQUENCE [LARGE SCALE GENOMIC DNA]</scope>
    <source>
        <strain evidence="4 6">KCTC 52212</strain>
    </source>
</reference>
<dbReference type="InterPro" id="IPR002559">
    <property type="entry name" value="Transposase_11"/>
</dbReference>
<dbReference type="KEGG" id="paco:AACT_1147"/>
<evidence type="ECO:0000313" key="4">
    <source>
        <dbReference type="EMBL" id="QKE28529.1"/>
    </source>
</evidence>
<dbReference type="KEGG" id="paco:AACT_1040"/>
<organism evidence="4 6">
    <name type="scientific">Arcobacter acticola</name>
    <dbReference type="NCBI Taxonomy" id="1849015"/>
    <lineage>
        <taxon>Bacteria</taxon>
        <taxon>Pseudomonadati</taxon>
        <taxon>Campylobacterota</taxon>
        <taxon>Epsilonproteobacteria</taxon>
        <taxon>Campylobacterales</taxon>
        <taxon>Arcobacteraceae</taxon>
        <taxon>Arcobacter</taxon>
    </lineage>
</organism>